<dbReference type="Proteomes" id="UP000198672">
    <property type="component" value="Unassembled WGS sequence"/>
</dbReference>
<dbReference type="InterPro" id="IPR000644">
    <property type="entry name" value="CBS_dom"/>
</dbReference>
<dbReference type="Pfam" id="PF00563">
    <property type="entry name" value="EAL"/>
    <property type="match status" value="1"/>
</dbReference>
<dbReference type="InterPro" id="IPR050706">
    <property type="entry name" value="Cyclic-di-GMP_PDE-like"/>
</dbReference>
<dbReference type="NCBIfam" id="TIGR00254">
    <property type="entry name" value="GGDEF"/>
    <property type="match status" value="1"/>
</dbReference>
<dbReference type="PROSITE" id="PS50883">
    <property type="entry name" value="EAL"/>
    <property type="match status" value="1"/>
</dbReference>
<sequence>MHHKKSMRIRANQAAEWLTEFSPALQYALQPVVNIHTGAVFGYEALLRGLKQLKLLNSHALFERAHAEQHSQTLDAYLTALAISQFAALPNAQRYRLFFNLDPHWIDPQHGAQVFQCLQAQGLPPDTLCLELSKAVDQAVYPDLGAMIAGYRTAGLHVALDDFGDGHSGLRRLYLYQPDHIKFDRFLIQGIDTDHRKRVIVANAVQLAHQLNIQVIAKGIETEDELLTCREIGCDLAQGYLIAHPQTDHAALLPTYTQVADIHQRHQREQSGDLSLIESFLEPIPPIHASEGIARLFEAMRRDKQHHIVPVLDDADRPLGLVYESDIKDFIYSAYGRELIVNRAFARQIRDFVQACPLVDIHDPIDRLLEAYSAASDTAGVLITRDGRYQGFISATALLKLVEQKNLAVARDQNPLTKLPGNNPIHRYVSRAISERNQGWHLAYIDFDNFKAFNDYYGFRRGDRAIQLFADLLRTGLEQHGWFVGHVGGDDFFAAIQDAALDAVLERLRWLLEKFRIDVQSLYDAEDRQRGYLQAADRYGQLREMPLMRCSLALLEIRPGDDYSDGDELGRTIAELKHAAKQSASGLVLRREPHGVADEIASG</sequence>
<feature type="domain" description="GGDEF" evidence="3">
    <location>
        <begin position="438"/>
        <end position="593"/>
    </location>
</feature>
<evidence type="ECO:0000259" key="2">
    <source>
        <dbReference type="PROSITE" id="PS50883"/>
    </source>
</evidence>
<dbReference type="Gene3D" id="3.20.20.450">
    <property type="entry name" value="EAL domain"/>
    <property type="match status" value="1"/>
</dbReference>
<feature type="domain" description="EAL" evidence="2">
    <location>
        <begin position="4"/>
        <end position="259"/>
    </location>
</feature>
<keyword evidence="1" id="KW-0129">CBS domain</keyword>
<reference evidence="6" key="1">
    <citation type="submission" date="2016-10" db="EMBL/GenBank/DDBJ databases">
        <authorList>
            <person name="Varghese N."/>
            <person name="Submissions S."/>
        </authorList>
    </citation>
    <scope>NUCLEOTIDE SEQUENCE [LARGE SCALE GENOMIC DNA]</scope>
    <source>
        <strain evidence="6">DSM 173</strain>
    </source>
</reference>
<dbReference type="SUPFAM" id="SSF141868">
    <property type="entry name" value="EAL domain-like"/>
    <property type="match status" value="1"/>
</dbReference>
<evidence type="ECO:0000313" key="5">
    <source>
        <dbReference type="EMBL" id="SDX42928.1"/>
    </source>
</evidence>
<evidence type="ECO:0000259" key="3">
    <source>
        <dbReference type="PROSITE" id="PS50887"/>
    </source>
</evidence>
<dbReference type="InterPro" id="IPR043128">
    <property type="entry name" value="Rev_trsase/Diguanyl_cyclase"/>
</dbReference>
<dbReference type="SMART" id="SM00267">
    <property type="entry name" value="GGDEF"/>
    <property type="match status" value="1"/>
</dbReference>
<keyword evidence="6" id="KW-1185">Reference proteome</keyword>
<name>A0A1H3BMI0_ALLWA</name>
<dbReference type="InterPro" id="IPR035919">
    <property type="entry name" value="EAL_sf"/>
</dbReference>
<dbReference type="SUPFAM" id="SSF54631">
    <property type="entry name" value="CBS-domain pair"/>
    <property type="match status" value="1"/>
</dbReference>
<dbReference type="PANTHER" id="PTHR33121">
    <property type="entry name" value="CYCLIC DI-GMP PHOSPHODIESTERASE PDEF"/>
    <property type="match status" value="1"/>
</dbReference>
<dbReference type="PROSITE" id="PS51371">
    <property type="entry name" value="CBS"/>
    <property type="match status" value="1"/>
</dbReference>
<dbReference type="CDD" id="cd01948">
    <property type="entry name" value="EAL"/>
    <property type="match status" value="1"/>
</dbReference>
<dbReference type="InterPro" id="IPR001633">
    <property type="entry name" value="EAL_dom"/>
</dbReference>
<dbReference type="SUPFAM" id="SSF55073">
    <property type="entry name" value="Nucleotide cyclase"/>
    <property type="match status" value="1"/>
</dbReference>
<dbReference type="InterPro" id="IPR029787">
    <property type="entry name" value="Nucleotide_cyclase"/>
</dbReference>
<dbReference type="InterPro" id="IPR046342">
    <property type="entry name" value="CBS_dom_sf"/>
</dbReference>
<dbReference type="PROSITE" id="PS50887">
    <property type="entry name" value="GGDEF"/>
    <property type="match status" value="1"/>
</dbReference>
<dbReference type="GO" id="GO:0071111">
    <property type="term" value="F:cyclic-guanylate-specific phosphodiesterase activity"/>
    <property type="evidence" value="ECO:0007669"/>
    <property type="project" value="InterPro"/>
</dbReference>
<dbReference type="SMART" id="SM00052">
    <property type="entry name" value="EAL"/>
    <property type="match status" value="1"/>
</dbReference>
<proteinExistence type="predicted"/>
<dbReference type="STRING" id="61595.SAMN05421644_10380"/>
<evidence type="ECO:0000313" key="6">
    <source>
        <dbReference type="Proteomes" id="UP000198672"/>
    </source>
</evidence>
<feature type="domain" description="CBS" evidence="4">
    <location>
        <begin position="280"/>
        <end position="339"/>
    </location>
</feature>
<dbReference type="Gene3D" id="3.30.70.270">
    <property type="match status" value="1"/>
</dbReference>
<evidence type="ECO:0000259" key="4">
    <source>
        <dbReference type="PROSITE" id="PS51371"/>
    </source>
</evidence>
<dbReference type="AlphaFoldDB" id="A0A1H3BMI0"/>
<dbReference type="InterPro" id="IPR000160">
    <property type="entry name" value="GGDEF_dom"/>
</dbReference>
<evidence type="ECO:0000256" key="1">
    <source>
        <dbReference type="PROSITE-ProRule" id="PRU00703"/>
    </source>
</evidence>
<gene>
    <name evidence="5" type="ORF">SAMN05421644_10380</name>
</gene>
<dbReference type="Pfam" id="PF00571">
    <property type="entry name" value="CBS"/>
    <property type="match status" value="1"/>
</dbReference>
<dbReference type="Pfam" id="PF00990">
    <property type="entry name" value="GGDEF"/>
    <property type="match status" value="1"/>
</dbReference>
<dbReference type="EMBL" id="FNOW01000003">
    <property type="protein sequence ID" value="SDX42928.1"/>
    <property type="molecule type" value="Genomic_DNA"/>
</dbReference>
<accession>A0A1H3BMI0</accession>
<dbReference type="RefSeq" id="WP_245709048.1">
    <property type="nucleotide sequence ID" value="NZ_FNOW01000003.1"/>
</dbReference>
<dbReference type="PANTHER" id="PTHR33121:SF76">
    <property type="entry name" value="SIGNALING PROTEIN"/>
    <property type="match status" value="1"/>
</dbReference>
<protein>
    <submittedName>
        <fullName evidence="5">Diguanylate cyclase (GGDEF) domain-containing protein</fullName>
    </submittedName>
</protein>
<organism evidence="5 6">
    <name type="scientific">Allochromatium warmingii</name>
    <name type="common">Chromatium warmingii</name>
    <dbReference type="NCBI Taxonomy" id="61595"/>
    <lineage>
        <taxon>Bacteria</taxon>
        <taxon>Pseudomonadati</taxon>
        <taxon>Pseudomonadota</taxon>
        <taxon>Gammaproteobacteria</taxon>
        <taxon>Chromatiales</taxon>
        <taxon>Chromatiaceae</taxon>
        <taxon>Allochromatium</taxon>
    </lineage>
</organism>